<dbReference type="VEuPathDB" id="VectorBase:ASTE007866"/>
<evidence type="ECO:0000256" key="3">
    <source>
        <dbReference type="ARBA" id="ARBA00022825"/>
    </source>
</evidence>
<keyword evidence="3" id="KW-0720">Serine protease</keyword>
<comment type="similarity">
    <text evidence="5">Belongs to the peptidase S1 family. CLIP subfamily.</text>
</comment>
<reference evidence="7" key="1">
    <citation type="journal article" date="2014" name="Genome Biol.">
        <title>Genome analysis of a major urban malaria vector mosquito, Anopheles stephensi.</title>
        <authorList>
            <person name="Jiang X."/>
            <person name="Peery A."/>
            <person name="Hall A.B."/>
            <person name="Sharma A."/>
            <person name="Chen X.G."/>
            <person name="Waterhouse R.M."/>
            <person name="Komissarov A."/>
            <person name="Riehle M.M."/>
            <person name="Shouche Y."/>
            <person name="Sharakhova M.V."/>
            <person name="Lawson D."/>
            <person name="Pakpour N."/>
            <person name="Arensburger P."/>
            <person name="Davidson V.L."/>
            <person name="Eiglmeier K."/>
            <person name="Emrich S."/>
            <person name="George P."/>
            <person name="Kennedy R.C."/>
            <person name="Mane S.P."/>
            <person name="Maslen G."/>
            <person name="Oringanje C."/>
            <person name="Qi Y."/>
            <person name="Settlage R."/>
            <person name="Tojo M."/>
            <person name="Tubio J.M."/>
            <person name="Unger M.F."/>
            <person name="Wang B."/>
            <person name="Vernick K.D."/>
            <person name="Ribeiro J.M."/>
            <person name="James A.A."/>
            <person name="Michel K."/>
            <person name="Riehle M.A."/>
            <person name="Luckhart S."/>
            <person name="Sharakhov I.V."/>
            <person name="Tu Z."/>
        </authorList>
    </citation>
    <scope>NUCLEOTIDE SEQUENCE [LARGE SCALE GENOMIC DNA]</scope>
    <source>
        <strain evidence="7">Indian</strain>
    </source>
</reference>
<dbReference type="Proteomes" id="UP000076408">
    <property type="component" value="Unassembled WGS sequence"/>
</dbReference>
<dbReference type="VEuPathDB" id="VectorBase:ASTEI20_032298"/>
<dbReference type="InterPro" id="IPR050430">
    <property type="entry name" value="Peptidase_S1"/>
</dbReference>
<dbReference type="STRING" id="30069.A0A182YJ64"/>
<dbReference type="SUPFAM" id="SSF50494">
    <property type="entry name" value="Trypsin-like serine proteases"/>
    <property type="match status" value="3"/>
</dbReference>
<evidence type="ECO:0000313" key="6">
    <source>
        <dbReference type="EnsemblMetazoa" id="ASTEI08500-PA"/>
    </source>
</evidence>
<dbReference type="VEuPathDB" id="VectorBase:ASTEI08500"/>
<dbReference type="VEuPathDB" id="VectorBase:ASTEI20_034538"/>
<dbReference type="GO" id="GO:0004252">
    <property type="term" value="F:serine-type endopeptidase activity"/>
    <property type="evidence" value="ECO:0007669"/>
    <property type="project" value="InterPro"/>
</dbReference>
<dbReference type="AlphaFoldDB" id="A0A182YJ64"/>
<dbReference type="InterPro" id="IPR043504">
    <property type="entry name" value="Peptidase_S1_PA_chymotrypsin"/>
</dbReference>
<dbReference type="Pfam" id="PF00089">
    <property type="entry name" value="Trypsin"/>
    <property type="match status" value="2"/>
</dbReference>
<dbReference type="InterPro" id="IPR009003">
    <property type="entry name" value="Peptidase_S1_PA"/>
</dbReference>
<dbReference type="SMART" id="SM00020">
    <property type="entry name" value="Tryp_SPc"/>
    <property type="match status" value="1"/>
</dbReference>
<reference evidence="6" key="2">
    <citation type="submission" date="2020-05" db="UniProtKB">
        <authorList>
            <consortium name="EnsemblMetazoa"/>
        </authorList>
    </citation>
    <scope>IDENTIFICATION</scope>
    <source>
        <strain evidence="6">Indian</strain>
    </source>
</reference>
<dbReference type="InterPro" id="IPR001254">
    <property type="entry name" value="Trypsin_dom"/>
</dbReference>
<dbReference type="PANTHER" id="PTHR24276:SF96">
    <property type="entry name" value="PEPTIDASE S1 DOMAIN-CONTAINING PROTEIN"/>
    <property type="match status" value="1"/>
</dbReference>
<name>A0A182YJ64_ANOST</name>
<evidence type="ECO:0000256" key="1">
    <source>
        <dbReference type="ARBA" id="ARBA00022670"/>
    </source>
</evidence>
<dbReference type="GO" id="GO:0006508">
    <property type="term" value="P:proteolysis"/>
    <property type="evidence" value="ECO:0007669"/>
    <property type="project" value="UniProtKB-KW"/>
</dbReference>
<dbReference type="EnsemblMetazoa" id="ASTEI08500-RA">
    <property type="protein sequence ID" value="ASTEI08500-PA"/>
    <property type="gene ID" value="ASTEI08500"/>
</dbReference>
<evidence type="ECO:0000256" key="4">
    <source>
        <dbReference type="ARBA" id="ARBA00023157"/>
    </source>
</evidence>
<dbReference type="PROSITE" id="PS50240">
    <property type="entry name" value="TRYPSIN_DOM"/>
    <property type="match status" value="1"/>
</dbReference>
<evidence type="ECO:0000256" key="2">
    <source>
        <dbReference type="ARBA" id="ARBA00022801"/>
    </source>
</evidence>
<dbReference type="Gene3D" id="2.40.10.10">
    <property type="entry name" value="Trypsin-like serine proteases"/>
    <property type="match status" value="3"/>
</dbReference>
<dbReference type="VEuPathDB" id="VectorBase:ASTE007865"/>
<keyword evidence="4" id="KW-1015">Disulfide bond</keyword>
<keyword evidence="7" id="KW-1185">Reference proteome</keyword>
<keyword evidence="2" id="KW-0378">Hydrolase</keyword>
<dbReference type="PANTHER" id="PTHR24276">
    <property type="entry name" value="POLYSERASE-RELATED"/>
    <property type="match status" value="1"/>
</dbReference>
<sequence>MKSISVLFSLACIVCTVLAQRRQIGGRDTSIRQYPFMAAVAFGRQLVGNGAIIAPRWILTSASAVYAPQDALFDVQVGADSFMGSGSWYEVLQIYRHPEFVGWDYNIALIHLKGPIKYSDTVQPIGLATTDTDYIDATMLSYGINEQETQHLREAAYTLSADDECVAFLTDWLAKEMITQHRGYCVRPFRGAQQGQWFNDAGAPVVANNLLYGVFAFAEDEGGINEGAVYHYPDSEYNIAVGTDDFHSPANWHEVSKIIRHPEFVGWDNNIAMVLVRDTVKYGDTVKPINIATNSPDTVEVTMLSYGKNEHSTTHLRAATYTLISDNVDCVRLLKESAAKEIIWRQHGFCLIPPPGTEQGQWYNDAGAPMVANGELYAVFALAEHEGGLNEGSVAIRVASYLGWIQAVMFSADAYRVYAGSADYMSGSSENVIQLIIKHPQYIAPSPGNNIAMARVATIFEESKLLQSVNLGVNDVPSAATTMATFGGRQNMLEVPNRLASDEACIGTLTDEANKQIVRDGLAYCVTIESAYAVGPGDVGAPIMSMNFLYGLYADGLVATRIAIHRQWIQSTMVSNK</sequence>
<protein>
    <submittedName>
        <fullName evidence="6">Uncharacterized protein</fullName>
    </submittedName>
</protein>
<evidence type="ECO:0000313" key="7">
    <source>
        <dbReference type="Proteomes" id="UP000076408"/>
    </source>
</evidence>
<keyword evidence="1" id="KW-0645">Protease</keyword>
<evidence type="ECO:0000256" key="5">
    <source>
        <dbReference type="ARBA" id="ARBA00024195"/>
    </source>
</evidence>
<proteinExistence type="inferred from homology"/>
<organism evidence="6 7">
    <name type="scientific">Anopheles stephensi</name>
    <name type="common">Indo-Pakistan malaria mosquito</name>
    <dbReference type="NCBI Taxonomy" id="30069"/>
    <lineage>
        <taxon>Eukaryota</taxon>
        <taxon>Metazoa</taxon>
        <taxon>Ecdysozoa</taxon>
        <taxon>Arthropoda</taxon>
        <taxon>Hexapoda</taxon>
        <taxon>Insecta</taxon>
        <taxon>Pterygota</taxon>
        <taxon>Neoptera</taxon>
        <taxon>Endopterygota</taxon>
        <taxon>Diptera</taxon>
        <taxon>Nematocera</taxon>
        <taxon>Culicoidea</taxon>
        <taxon>Culicidae</taxon>
        <taxon>Anophelinae</taxon>
        <taxon>Anopheles</taxon>
    </lineage>
</organism>
<accession>A0A182YJ64</accession>